<evidence type="ECO:0000313" key="2">
    <source>
        <dbReference type="Proteomes" id="UP001152321"/>
    </source>
</evidence>
<comment type="caution">
    <text evidence="1">The sequence shown here is derived from an EMBL/GenBank/DDBJ whole genome shotgun (WGS) entry which is preliminary data.</text>
</comment>
<proteinExistence type="predicted"/>
<sequence length="479" mass="55063">MSVLKEQLQNADKLLRQARIAEAVRLLPKKDFEGLSREERLLAANISRRTYHIGLGLRLLHPLIFSEHSRPQERELAEYAVLLTLNGGFEEAKRLLNPIQKPQHPETLLAKVWTHFGVWEFQESIPLLTEYIQQQKDPYYNFAGRINLTEALFETRDLTRCERELESIIKELSATSFGRLRANALHIQGMLLHAQGDLKKSQQVLQQGLSIFGKAKTSDKLLLHRQIGINTATELNDLKPLKDFRKVAAKDRAWDSLRKVDLESLKIKFDRSLFLKLYFGTPFVQFRRDLERLFPNAEVPDTFRWGDNKGSCLDLSSGKFLRGPDSVLSGVSLKLLEVFSKDLYSPLKIGDIFSGLFPDEHFHFVNSPNRVRQALHRFRQDIEEKKLPLSLTYREGFYLLKPLKNFAVMRDLQSLNRNVSTDSQFEILKALKYFSRKEAMSALGLPKATAIRLIGRYVAEGKLSQIGVGKSTMYKVVSY</sequence>
<evidence type="ECO:0000313" key="1">
    <source>
        <dbReference type="EMBL" id="MDG0817807.1"/>
    </source>
</evidence>
<accession>A0ABT6DLP7</accession>
<dbReference type="Gene3D" id="1.10.10.10">
    <property type="entry name" value="Winged helix-like DNA-binding domain superfamily/Winged helix DNA-binding domain"/>
    <property type="match status" value="1"/>
</dbReference>
<dbReference type="Gene3D" id="1.25.40.10">
    <property type="entry name" value="Tetratricopeptide repeat domain"/>
    <property type="match status" value="1"/>
</dbReference>
<dbReference type="SUPFAM" id="SSF48452">
    <property type="entry name" value="TPR-like"/>
    <property type="match status" value="1"/>
</dbReference>
<protein>
    <submittedName>
        <fullName evidence="1">Uncharacterized protein</fullName>
    </submittedName>
</protein>
<dbReference type="RefSeq" id="WP_277579278.1">
    <property type="nucleotide sequence ID" value="NZ_JANRMI010000004.1"/>
</dbReference>
<keyword evidence="2" id="KW-1185">Reference proteome</keyword>
<reference evidence="1" key="1">
    <citation type="submission" date="2022-08" db="EMBL/GenBank/DDBJ databases">
        <title>Novel Bdellovibrio Species Isolated from Svalbard: Designation Bdellovibrio svalbardensis.</title>
        <authorList>
            <person name="Mitchell R.J."/>
            <person name="Choi S.Y."/>
        </authorList>
    </citation>
    <scope>NUCLEOTIDE SEQUENCE</scope>
    <source>
        <strain evidence="1">PAP01</strain>
    </source>
</reference>
<name>A0ABT6DLP7_9BACT</name>
<dbReference type="InterPro" id="IPR011990">
    <property type="entry name" value="TPR-like_helical_dom_sf"/>
</dbReference>
<gene>
    <name evidence="1" type="ORF">NWE73_15605</name>
</gene>
<dbReference type="EMBL" id="JANRMI010000004">
    <property type="protein sequence ID" value="MDG0817807.1"/>
    <property type="molecule type" value="Genomic_DNA"/>
</dbReference>
<dbReference type="InterPro" id="IPR036388">
    <property type="entry name" value="WH-like_DNA-bd_sf"/>
</dbReference>
<organism evidence="1 2">
    <name type="scientific">Bdellovibrio svalbardensis</name>
    <dbReference type="NCBI Taxonomy" id="2972972"/>
    <lineage>
        <taxon>Bacteria</taxon>
        <taxon>Pseudomonadati</taxon>
        <taxon>Bdellovibrionota</taxon>
        <taxon>Bdellovibrionia</taxon>
        <taxon>Bdellovibrionales</taxon>
        <taxon>Pseudobdellovibrionaceae</taxon>
        <taxon>Bdellovibrio</taxon>
    </lineage>
</organism>
<dbReference type="Proteomes" id="UP001152321">
    <property type="component" value="Unassembled WGS sequence"/>
</dbReference>